<organism evidence="2 3">
    <name type="scientific">Pseudopedobacter saltans</name>
    <dbReference type="NCBI Taxonomy" id="151895"/>
    <lineage>
        <taxon>Bacteria</taxon>
        <taxon>Pseudomonadati</taxon>
        <taxon>Bacteroidota</taxon>
        <taxon>Sphingobacteriia</taxon>
        <taxon>Sphingobacteriales</taxon>
        <taxon>Sphingobacteriaceae</taxon>
        <taxon>Pseudopedobacter</taxon>
    </lineage>
</organism>
<name>A0A2W5G8G7_9SPHI</name>
<dbReference type="AlphaFoldDB" id="A0A2W5G8G7"/>
<protein>
    <submittedName>
        <fullName evidence="2">Uncharacterized protein</fullName>
    </submittedName>
</protein>
<keyword evidence="1" id="KW-1133">Transmembrane helix</keyword>
<feature type="transmembrane region" description="Helical" evidence="1">
    <location>
        <begin position="79"/>
        <end position="98"/>
    </location>
</feature>
<keyword evidence="1" id="KW-0812">Transmembrane</keyword>
<feature type="non-terminal residue" evidence="2">
    <location>
        <position position="1"/>
    </location>
</feature>
<gene>
    <name evidence="2" type="ORF">DI598_20800</name>
</gene>
<keyword evidence="1" id="KW-0472">Membrane</keyword>
<accession>A0A2W5G8G7</accession>
<evidence type="ECO:0000256" key="1">
    <source>
        <dbReference type="SAM" id="Phobius"/>
    </source>
</evidence>
<feature type="transmembrane region" description="Helical" evidence="1">
    <location>
        <begin position="125"/>
        <end position="144"/>
    </location>
</feature>
<proteinExistence type="predicted"/>
<dbReference type="Proteomes" id="UP000249645">
    <property type="component" value="Unassembled WGS sequence"/>
</dbReference>
<evidence type="ECO:0000313" key="2">
    <source>
        <dbReference type="EMBL" id="PZP38419.1"/>
    </source>
</evidence>
<comment type="caution">
    <text evidence="2">The sequence shown here is derived from an EMBL/GenBank/DDBJ whole genome shotgun (WGS) entry which is preliminary data.</text>
</comment>
<sequence>KTLIIILIFIFFLFGQFGYSFIYKFTLWTIQNLSSVPISFFGKFQFWLGDYKFSIIVASIPLIFFFTAKILKTKQVVQILIQTLYFITSYLFVCYWTSLGFHSLNHFYHGETIVKNLKEIHINEIFLLTILFSTILTCITYLIFKLVKFVIQKIFKHANQNK</sequence>
<dbReference type="EMBL" id="QFOI01000762">
    <property type="protein sequence ID" value="PZP38419.1"/>
    <property type="molecule type" value="Genomic_DNA"/>
</dbReference>
<feature type="transmembrane region" description="Helical" evidence="1">
    <location>
        <begin position="44"/>
        <end position="67"/>
    </location>
</feature>
<reference evidence="2 3" key="1">
    <citation type="submission" date="2017-11" db="EMBL/GenBank/DDBJ databases">
        <title>Infants hospitalized years apart are colonized by the same room-sourced microbial strains.</title>
        <authorList>
            <person name="Brooks B."/>
            <person name="Olm M.R."/>
            <person name="Firek B.A."/>
            <person name="Baker R."/>
            <person name="Thomas B.C."/>
            <person name="Morowitz M.J."/>
            <person name="Banfield J.F."/>
        </authorList>
    </citation>
    <scope>NUCLEOTIDE SEQUENCE [LARGE SCALE GENOMIC DNA]</scope>
    <source>
        <strain evidence="2">S2_009_000_R2_76</strain>
    </source>
</reference>
<evidence type="ECO:0000313" key="3">
    <source>
        <dbReference type="Proteomes" id="UP000249645"/>
    </source>
</evidence>